<dbReference type="Ensembl" id="ENSHHUT00000013154.1">
    <property type="protein sequence ID" value="ENSHHUP00000012741.1"/>
    <property type="gene ID" value="ENSHHUG00000007816.1"/>
</dbReference>
<dbReference type="InterPro" id="IPR050525">
    <property type="entry name" value="ECM_Assembly_Org"/>
</dbReference>
<dbReference type="STRING" id="62062.ENSHHUP00000012741"/>
<keyword evidence="3" id="KW-0272">Extracellular matrix</keyword>
<comment type="subcellular location">
    <subcellularLocation>
        <location evidence="1">Secreted</location>
        <location evidence="1">Extracellular space</location>
        <location evidence="1">Extracellular matrix</location>
    </subcellularLocation>
</comment>
<feature type="domain" description="VWFA" evidence="6">
    <location>
        <begin position="1"/>
        <end position="147"/>
    </location>
</feature>
<keyword evidence="4" id="KW-0677">Repeat</keyword>
<sequence>MCVVVARRQPCDRSLTWNSGALHYSDEIILVRQLSDVATERQALISDIKGISYIGKGTHTDCAIKRGIAELLIGGSHYQENKYIVVVTDGHPLTGYKEPCGGLQEAANEARQHGVKVFSVAISPDQEVRHTQMHIYTHAHVHTHVST</sequence>
<dbReference type="InterPro" id="IPR002035">
    <property type="entry name" value="VWF_A"/>
</dbReference>
<evidence type="ECO:0000313" key="7">
    <source>
        <dbReference type="Ensembl" id="ENSHHUP00000012741.1"/>
    </source>
</evidence>
<evidence type="ECO:0000256" key="3">
    <source>
        <dbReference type="ARBA" id="ARBA00022530"/>
    </source>
</evidence>
<reference evidence="8" key="1">
    <citation type="submission" date="2018-06" db="EMBL/GenBank/DDBJ databases">
        <title>Genome assembly of Danube salmon.</title>
        <authorList>
            <person name="Macqueen D.J."/>
            <person name="Gundappa M.K."/>
        </authorList>
    </citation>
    <scope>NUCLEOTIDE SEQUENCE [LARGE SCALE GENOMIC DNA]</scope>
</reference>
<evidence type="ECO:0000313" key="8">
    <source>
        <dbReference type="Proteomes" id="UP000314982"/>
    </source>
</evidence>
<accession>A0A4W5KL99</accession>
<evidence type="ECO:0000256" key="2">
    <source>
        <dbReference type="ARBA" id="ARBA00022525"/>
    </source>
</evidence>
<protein>
    <recommendedName>
        <fullName evidence="6">VWFA domain-containing protein</fullName>
    </recommendedName>
</protein>
<dbReference type="AlphaFoldDB" id="A0A4W5KL99"/>
<evidence type="ECO:0000256" key="5">
    <source>
        <dbReference type="ARBA" id="ARBA00022889"/>
    </source>
</evidence>
<dbReference type="PANTHER" id="PTHR24020">
    <property type="entry name" value="COLLAGEN ALPHA"/>
    <property type="match status" value="1"/>
</dbReference>
<reference evidence="7" key="2">
    <citation type="submission" date="2025-08" db="UniProtKB">
        <authorList>
            <consortium name="Ensembl"/>
        </authorList>
    </citation>
    <scope>IDENTIFICATION</scope>
</reference>
<dbReference type="SUPFAM" id="SSF53300">
    <property type="entry name" value="vWA-like"/>
    <property type="match status" value="1"/>
</dbReference>
<keyword evidence="2" id="KW-0964">Secreted</keyword>
<dbReference type="Gene3D" id="3.40.50.410">
    <property type="entry name" value="von Willebrand factor, type A domain"/>
    <property type="match status" value="1"/>
</dbReference>
<evidence type="ECO:0000256" key="4">
    <source>
        <dbReference type="ARBA" id="ARBA00022737"/>
    </source>
</evidence>
<dbReference type="GO" id="GO:0007155">
    <property type="term" value="P:cell adhesion"/>
    <property type="evidence" value="ECO:0007669"/>
    <property type="project" value="UniProtKB-KW"/>
</dbReference>
<dbReference type="InterPro" id="IPR036465">
    <property type="entry name" value="vWFA_dom_sf"/>
</dbReference>
<dbReference type="PROSITE" id="PS50234">
    <property type="entry name" value="VWFA"/>
    <property type="match status" value="1"/>
</dbReference>
<dbReference type="GO" id="GO:0005615">
    <property type="term" value="C:extracellular space"/>
    <property type="evidence" value="ECO:0007669"/>
    <property type="project" value="TreeGrafter"/>
</dbReference>
<dbReference type="GeneTree" id="ENSGT00950000183546"/>
<dbReference type="Pfam" id="PF00092">
    <property type="entry name" value="VWA"/>
    <property type="match status" value="1"/>
</dbReference>
<dbReference type="Proteomes" id="UP000314982">
    <property type="component" value="Unassembled WGS sequence"/>
</dbReference>
<organism evidence="7 8">
    <name type="scientific">Hucho hucho</name>
    <name type="common">huchen</name>
    <dbReference type="NCBI Taxonomy" id="62062"/>
    <lineage>
        <taxon>Eukaryota</taxon>
        <taxon>Metazoa</taxon>
        <taxon>Chordata</taxon>
        <taxon>Craniata</taxon>
        <taxon>Vertebrata</taxon>
        <taxon>Euteleostomi</taxon>
        <taxon>Actinopterygii</taxon>
        <taxon>Neopterygii</taxon>
        <taxon>Teleostei</taxon>
        <taxon>Protacanthopterygii</taxon>
        <taxon>Salmoniformes</taxon>
        <taxon>Salmonidae</taxon>
        <taxon>Salmoninae</taxon>
        <taxon>Hucho</taxon>
    </lineage>
</organism>
<proteinExistence type="predicted"/>
<name>A0A4W5KL99_9TELE</name>
<keyword evidence="5" id="KW-0130">Cell adhesion</keyword>
<evidence type="ECO:0000256" key="1">
    <source>
        <dbReference type="ARBA" id="ARBA00004498"/>
    </source>
</evidence>
<dbReference type="PANTHER" id="PTHR24020:SF18">
    <property type="entry name" value="COLLAGEN ALPHA-1(VI) CHAIN"/>
    <property type="match status" value="1"/>
</dbReference>
<reference evidence="7" key="3">
    <citation type="submission" date="2025-09" db="UniProtKB">
        <authorList>
            <consortium name="Ensembl"/>
        </authorList>
    </citation>
    <scope>IDENTIFICATION</scope>
</reference>
<dbReference type="FunFam" id="3.40.50.410:FF:000026">
    <property type="entry name" value="Collagen, type VI, alpha 1"/>
    <property type="match status" value="1"/>
</dbReference>
<evidence type="ECO:0000259" key="6">
    <source>
        <dbReference type="PROSITE" id="PS50234"/>
    </source>
</evidence>
<keyword evidence="8" id="KW-1185">Reference proteome</keyword>